<dbReference type="InterPro" id="IPR010982">
    <property type="entry name" value="Lambda_DNA-bd_dom_sf"/>
</dbReference>
<dbReference type="CDD" id="cd01574">
    <property type="entry name" value="PBP1_LacI"/>
    <property type="match status" value="1"/>
</dbReference>
<evidence type="ECO:0000313" key="6">
    <source>
        <dbReference type="Proteomes" id="UP000233276"/>
    </source>
</evidence>
<dbReference type="PROSITE" id="PS50932">
    <property type="entry name" value="HTH_LACI_2"/>
    <property type="match status" value="1"/>
</dbReference>
<evidence type="ECO:0000256" key="2">
    <source>
        <dbReference type="ARBA" id="ARBA00023125"/>
    </source>
</evidence>
<protein>
    <submittedName>
        <fullName evidence="5">LacI family transcriptional regulator</fullName>
    </submittedName>
</protein>
<dbReference type="RefSeq" id="WP_101305514.1">
    <property type="nucleotide sequence ID" value="NZ_CP025299.1"/>
</dbReference>
<dbReference type="SUPFAM" id="SSF47413">
    <property type="entry name" value="lambda repressor-like DNA-binding domains"/>
    <property type="match status" value="1"/>
</dbReference>
<sequence>MAHKRASMADVARIAGVSAQTVSRVVNASPRVDPATRARVEEAMARSGYRIHRAARALRTGRSGTIGVVVSTLSTVGNSLMLEAVTDAAAARDHDVAVVTLGAGDAAEALERLNEQGVDGVVVINEASALVRSADLPTALRLVVVDSPPDDRFAGVETDHAGGAAAATAHLLAHGHRTVAHIAGPESSYAAAERERGWRETLERAGCPVGALVRGSWTSASGYDAAMTLLDAGTLGTALFVANDQMALGALRALAEHGARVPEDVSVVGFDDVDDAANYRPPLTTVRQHFDRLGTQAVVALLDEVEEGIEAGTEAPTVSERTVMPASLIVRGSTGPAPA</sequence>
<dbReference type="Pfam" id="PF13377">
    <property type="entry name" value="Peripla_BP_3"/>
    <property type="match status" value="1"/>
</dbReference>
<dbReference type="GO" id="GO:0000976">
    <property type="term" value="F:transcription cis-regulatory region binding"/>
    <property type="evidence" value="ECO:0007669"/>
    <property type="project" value="TreeGrafter"/>
</dbReference>
<evidence type="ECO:0000256" key="1">
    <source>
        <dbReference type="ARBA" id="ARBA00023015"/>
    </source>
</evidence>
<proteinExistence type="predicted"/>
<dbReference type="CDD" id="cd01392">
    <property type="entry name" value="HTH_LacI"/>
    <property type="match status" value="1"/>
</dbReference>
<dbReference type="PRINTS" id="PR00036">
    <property type="entry name" value="HTHLACI"/>
</dbReference>
<dbReference type="SUPFAM" id="SSF53822">
    <property type="entry name" value="Periplasmic binding protein-like I"/>
    <property type="match status" value="1"/>
</dbReference>
<dbReference type="InterPro" id="IPR000843">
    <property type="entry name" value="HTH_LacI"/>
</dbReference>
<reference evidence="5 6" key="1">
    <citation type="submission" date="2017-12" db="EMBL/GenBank/DDBJ databases">
        <title>Isolation and characterization of estrogens degradatiion strain Microbacterium hominis SJTG1.</title>
        <authorList>
            <person name="Xiong W."/>
            <person name="Yin C."/>
            <person name="Zheng D."/>
            <person name="Liang R."/>
        </authorList>
    </citation>
    <scope>NUCLEOTIDE SEQUENCE [LARGE SCALE GENOMIC DNA]</scope>
    <source>
        <strain evidence="5 6">SJTG1</strain>
    </source>
</reference>
<keyword evidence="2" id="KW-0238">DNA-binding</keyword>
<dbReference type="Proteomes" id="UP000233276">
    <property type="component" value="Chromosome"/>
</dbReference>
<evidence type="ECO:0000259" key="4">
    <source>
        <dbReference type="PROSITE" id="PS50932"/>
    </source>
</evidence>
<gene>
    <name evidence="5" type="ORF">CXR34_03045</name>
</gene>
<dbReference type="KEGG" id="mhos:CXR34_03045"/>
<dbReference type="PANTHER" id="PTHR30146:SF153">
    <property type="entry name" value="LACTOSE OPERON REPRESSOR"/>
    <property type="match status" value="1"/>
</dbReference>
<accession>A0A2K9DN22</accession>
<dbReference type="AlphaFoldDB" id="A0A2K9DN22"/>
<evidence type="ECO:0000313" key="5">
    <source>
        <dbReference type="EMBL" id="AUG28536.1"/>
    </source>
</evidence>
<organism evidence="5 6">
    <name type="scientific">Microbacterium hominis</name>
    <dbReference type="NCBI Taxonomy" id="162426"/>
    <lineage>
        <taxon>Bacteria</taxon>
        <taxon>Bacillati</taxon>
        <taxon>Actinomycetota</taxon>
        <taxon>Actinomycetes</taxon>
        <taxon>Micrococcales</taxon>
        <taxon>Microbacteriaceae</taxon>
        <taxon>Microbacterium</taxon>
    </lineage>
</organism>
<name>A0A2K9DN22_9MICO</name>
<keyword evidence="1" id="KW-0805">Transcription regulation</keyword>
<keyword evidence="3" id="KW-0804">Transcription</keyword>
<dbReference type="GO" id="GO:0003700">
    <property type="term" value="F:DNA-binding transcription factor activity"/>
    <property type="evidence" value="ECO:0007669"/>
    <property type="project" value="TreeGrafter"/>
</dbReference>
<dbReference type="PANTHER" id="PTHR30146">
    <property type="entry name" value="LACI-RELATED TRANSCRIPTIONAL REPRESSOR"/>
    <property type="match status" value="1"/>
</dbReference>
<dbReference type="Pfam" id="PF00356">
    <property type="entry name" value="LacI"/>
    <property type="match status" value="1"/>
</dbReference>
<dbReference type="Gene3D" id="1.10.260.40">
    <property type="entry name" value="lambda repressor-like DNA-binding domains"/>
    <property type="match status" value="1"/>
</dbReference>
<feature type="domain" description="HTH lacI-type" evidence="4">
    <location>
        <begin position="6"/>
        <end position="60"/>
    </location>
</feature>
<dbReference type="SMART" id="SM00354">
    <property type="entry name" value="HTH_LACI"/>
    <property type="match status" value="1"/>
</dbReference>
<dbReference type="InterPro" id="IPR046335">
    <property type="entry name" value="LacI/GalR-like_sensor"/>
</dbReference>
<dbReference type="PROSITE" id="PS00356">
    <property type="entry name" value="HTH_LACI_1"/>
    <property type="match status" value="1"/>
</dbReference>
<dbReference type="Gene3D" id="3.40.50.2300">
    <property type="match status" value="2"/>
</dbReference>
<dbReference type="InterPro" id="IPR028082">
    <property type="entry name" value="Peripla_BP_I"/>
</dbReference>
<evidence type="ECO:0000256" key="3">
    <source>
        <dbReference type="ARBA" id="ARBA00023163"/>
    </source>
</evidence>
<dbReference type="EMBL" id="CP025299">
    <property type="protein sequence ID" value="AUG28536.1"/>
    <property type="molecule type" value="Genomic_DNA"/>
</dbReference>